<name>A0A542SMC2_9MICO</name>
<accession>A0A542SMC2</accession>
<evidence type="ECO:0000256" key="3">
    <source>
        <dbReference type="ARBA" id="ARBA00022840"/>
    </source>
</evidence>
<feature type="domain" description="ABC transporter" evidence="4">
    <location>
        <begin position="5"/>
        <end position="245"/>
    </location>
</feature>
<evidence type="ECO:0000256" key="1">
    <source>
        <dbReference type="ARBA" id="ARBA00022448"/>
    </source>
</evidence>
<sequence>MAEVITFDDVTVRRGEKAILDGVSWHVADDERWVVLGRNGAGKTTLLQIATGLIFPTSGTAAILGERLGSTDVFELRPRIGIASAAVAARIPDFETARDVVLTAAYAVTGRWREEYDEVDFARADDLLALFGISQLADRAYGTLSEGERKRVQIARALMTDPELLLLDEPSAGLDLGAREELLAALTEIATDRRSPACVLVTHHVEEIPRGFTHALLLREGSVLAAGPVEEVLTARNLSDAFGVTLTVTRHGDRWSAVGA</sequence>
<dbReference type="InterPro" id="IPR003439">
    <property type="entry name" value="ABC_transporter-like_ATP-bd"/>
</dbReference>
<gene>
    <name evidence="5" type="ORF">FB389_0414</name>
</gene>
<dbReference type="PANTHER" id="PTHR43158:SF2">
    <property type="entry name" value="SKFA PEPTIDE EXPORT ATP-BINDING PROTEIN SKFE"/>
    <property type="match status" value="1"/>
</dbReference>
<keyword evidence="2" id="KW-0547">Nucleotide-binding</keyword>
<proteinExistence type="predicted"/>
<dbReference type="InterPro" id="IPR027417">
    <property type="entry name" value="P-loop_NTPase"/>
</dbReference>
<reference evidence="5 6" key="1">
    <citation type="submission" date="2019-06" db="EMBL/GenBank/DDBJ databases">
        <title>Sequencing the genomes of 1000 actinobacteria strains.</title>
        <authorList>
            <person name="Klenk H.-P."/>
        </authorList>
    </citation>
    <scope>NUCLEOTIDE SEQUENCE [LARGE SCALE GENOMIC DNA]</scope>
    <source>
        <strain evidence="5 6">DSM 10596</strain>
    </source>
</reference>
<protein>
    <submittedName>
        <fullName evidence="5">Iron complex transport system ATP-binding protein</fullName>
    </submittedName>
</protein>
<dbReference type="AlphaFoldDB" id="A0A542SMC2"/>
<evidence type="ECO:0000313" key="5">
    <source>
        <dbReference type="EMBL" id="TQK75779.1"/>
    </source>
</evidence>
<dbReference type="OrthoDB" id="9789994at2"/>
<dbReference type="Pfam" id="PF00005">
    <property type="entry name" value="ABC_tran"/>
    <property type="match status" value="1"/>
</dbReference>
<comment type="caution">
    <text evidence="5">The sequence shown here is derived from an EMBL/GenBank/DDBJ whole genome shotgun (WGS) entry which is preliminary data.</text>
</comment>
<organism evidence="5 6">
    <name type="scientific">Rarobacter incanus</name>
    <dbReference type="NCBI Taxonomy" id="153494"/>
    <lineage>
        <taxon>Bacteria</taxon>
        <taxon>Bacillati</taxon>
        <taxon>Actinomycetota</taxon>
        <taxon>Actinomycetes</taxon>
        <taxon>Micrococcales</taxon>
        <taxon>Rarobacteraceae</taxon>
        <taxon>Rarobacter</taxon>
    </lineage>
</organism>
<dbReference type="GO" id="GO:0022857">
    <property type="term" value="F:transmembrane transporter activity"/>
    <property type="evidence" value="ECO:0007669"/>
    <property type="project" value="UniProtKB-ARBA"/>
</dbReference>
<dbReference type="SUPFAM" id="SSF52540">
    <property type="entry name" value="P-loop containing nucleoside triphosphate hydrolases"/>
    <property type="match status" value="1"/>
</dbReference>
<keyword evidence="1" id="KW-0813">Transport</keyword>
<evidence type="ECO:0000259" key="4">
    <source>
        <dbReference type="PROSITE" id="PS50893"/>
    </source>
</evidence>
<dbReference type="SMART" id="SM00382">
    <property type="entry name" value="AAA"/>
    <property type="match status" value="1"/>
</dbReference>
<evidence type="ECO:0000256" key="2">
    <source>
        <dbReference type="ARBA" id="ARBA00022741"/>
    </source>
</evidence>
<dbReference type="EMBL" id="VFNV01000001">
    <property type="protein sequence ID" value="TQK75779.1"/>
    <property type="molecule type" value="Genomic_DNA"/>
</dbReference>
<dbReference type="GO" id="GO:0016887">
    <property type="term" value="F:ATP hydrolysis activity"/>
    <property type="evidence" value="ECO:0007669"/>
    <property type="project" value="InterPro"/>
</dbReference>
<dbReference type="RefSeq" id="WP_142111137.1">
    <property type="nucleotide sequence ID" value="NZ_BAAATB010000008.1"/>
</dbReference>
<dbReference type="GO" id="GO:0016020">
    <property type="term" value="C:membrane"/>
    <property type="evidence" value="ECO:0007669"/>
    <property type="project" value="InterPro"/>
</dbReference>
<dbReference type="PROSITE" id="PS50893">
    <property type="entry name" value="ABC_TRANSPORTER_2"/>
    <property type="match status" value="1"/>
</dbReference>
<dbReference type="CDD" id="cd03225">
    <property type="entry name" value="ABC_cobalt_CbiO_domain1"/>
    <property type="match status" value="1"/>
</dbReference>
<dbReference type="InterPro" id="IPR015856">
    <property type="entry name" value="ABC_transpr_CbiO/EcfA_su"/>
</dbReference>
<keyword evidence="6" id="KW-1185">Reference proteome</keyword>
<dbReference type="Gene3D" id="3.40.50.300">
    <property type="entry name" value="P-loop containing nucleotide triphosphate hydrolases"/>
    <property type="match status" value="1"/>
</dbReference>
<dbReference type="PANTHER" id="PTHR43158">
    <property type="entry name" value="SKFA PEPTIDE EXPORT ATP-BINDING PROTEIN SKFE"/>
    <property type="match status" value="1"/>
</dbReference>
<evidence type="ECO:0000313" key="6">
    <source>
        <dbReference type="Proteomes" id="UP000316181"/>
    </source>
</evidence>
<keyword evidence="3 5" id="KW-0067">ATP-binding</keyword>
<dbReference type="InterPro" id="IPR003593">
    <property type="entry name" value="AAA+_ATPase"/>
</dbReference>
<dbReference type="Proteomes" id="UP000316181">
    <property type="component" value="Unassembled WGS sequence"/>
</dbReference>
<dbReference type="FunFam" id="3.40.50.300:FF:001031">
    <property type="entry name" value="Iron ABC transporter ATP-binding protein"/>
    <property type="match status" value="1"/>
</dbReference>
<dbReference type="GO" id="GO:0005524">
    <property type="term" value="F:ATP binding"/>
    <property type="evidence" value="ECO:0007669"/>
    <property type="project" value="UniProtKB-KW"/>
</dbReference>